<dbReference type="Proteomes" id="UP000694846">
    <property type="component" value="Unplaced"/>
</dbReference>
<name>A0A8B8FRM7_9HEMI</name>
<protein>
    <submittedName>
        <fullName evidence="3">Uncharacterized protein LOC112685370</fullName>
    </submittedName>
</protein>
<evidence type="ECO:0000313" key="3">
    <source>
        <dbReference type="RefSeq" id="XP_025413010.1"/>
    </source>
</evidence>
<dbReference type="AlphaFoldDB" id="A0A8B8FRM7"/>
<accession>A0A8B8FRM7</accession>
<keyword evidence="1" id="KW-0732">Signal</keyword>
<dbReference type="RefSeq" id="XP_025413010.1">
    <property type="nucleotide sequence ID" value="XM_025557225.1"/>
</dbReference>
<sequence length="314" mass="35883">MSNAGNVLLVLAAATAAMVAAKPLVYRSNLSELEFIQLVLMNERYWTPVLAERVKNLDQPPYQNARFRNQLISEEYLVEDMGYDVRSVVMRVLEEFTGIRSFVDYAASVLHTALMCHSARHLAFQTYYVALLMIKNAGAGLVAQEAGRLRETVTMMLDKLAVYSADIPEVFNTYWEAVRVIQSNAPRHVRESRYPRGVEDRVWRVFDVLHSFLEENCEPFSWDRRFFDACHIPVTDDKVFDKVLIADVSVAALREMGSAHVTHVTTYFQRLGLETLPVTLWQQVFYYADKRTATVHQPNETNVRITAAVNQPSP</sequence>
<feature type="chain" id="PRO_5034343673" evidence="1">
    <location>
        <begin position="22"/>
        <end position="314"/>
    </location>
</feature>
<organism evidence="2 3">
    <name type="scientific">Sipha flava</name>
    <name type="common">yellow sugarcane aphid</name>
    <dbReference type="NCBI Taxonomy" id="143950"/>
    <lineage>
        <taxon>Eukaryota</taxon>
        <taxon>Metazoa</taxon>
        <taxon>Ecdysozoa</taxon>
        <taxon>Arthropoda</taxon>
        <taxon>Hexapoda</taxon>
        <taxon>Insecta</taxon>
        <taxon>Pterygota</taxon>
        <taxon>Neoptera</taxon>
        <taxon>Paraneoptera</taxon>
        <taxon>Hemiptera</taxon>
        <taxon>Sternorrhyncha</taxon>
        <taxon>Aphidomorpha</taxon>
        <taxon>Aphidoidea</taxon>
        <taxon>Aphididae</taxon>
        <taxon>Sipha</taxon>
    </lineage>
</organism>
<dbReference type="OrthoDB" id="6624739at2759"/>
<reference evidence="3" key="1">
    <citation type="submission" date="2025-08" db="UniProtKB">
        <authorList>
            <consortium name="RefSeq"/>
        </authorList>
    </citation>
    <scope>IDENTIFICATION</scope>
    <source>
        <tissue evidence="3">Whole body</tissue>
    </source>
</reference>
<keyword evidence="2" id="KW-1185">Reference proteome</keyword>
<dbReference type="GeneID" id="112685370"/>
<feature type="signal peptide" evidence="1">
    <location>
        <begin position="1"/>
        <end position="21"/>
    </location>
</feature>
<proteinExistence type="predicted"/>
<evidence type="ECO:0000256" key="1">
    <source>
        <dbReference type="SAM" id="SignalP"/>
    </source>
</evidence>
<gene>
    <name evidence="3" type="primary">LOC112685370</name>
</gene>
<evidence type="ECO:0000313" key="2">
    <source>
        <dbReference type="Proteomes" id="UP000694846"/>
    </source>
</evidence>